<keyword evidence="3" id="KW-1185">Reference proteome</keyword>
<feature type="non-terminal residue" evidence="2">
    <location>
        <position position="1"/>
    </location>
</feature>
<gene>
    <name evidence="2" type="ORF">Goari_009097</name>
</gene>
<reference evidence="2 3" key="1">
    <citation type="journal article" date="2019" name="Genome Biol. Evol.">
        <title>Insights into the evolution of the New World diploid cottons (Gossypium, subgenus Houzingenia) based on genome sequencing.</title>
        <authorList>
            <person name="Grover C.E."/>
            <person name="Arick M.A. 2nd"/>
            <person name="Thrash A."/>
            <person name="Conover J.L."/>
            <person name="Sanders W.S."/>
            <person name="Peterson D.G."/>
            <person name="Frelichowski J.E."/>
            <person name="Scheffler J.A."/>
            <person name="Scheffler B.E."/>
            <person name="Wendel J.F."/>
        </authorList>
    </citation>
    <scope>NUCLEOTIDE SEQUENCE [LARGE SCALE GENOMIC DNA]</scope>
    <source>
        <strain evidence="2">185</strain>
        <tissue evidence="2">Leaf</tissue>
    </source>
</reference>
<evidence type="ECO:0000256" key="1">
    <source>
        <dbReference type="SAM" id="MobiDB-lite"/>
    </source>
</evidence>
<accession>A0A7J8XVW1</accession>
<feature type="region of interest" description="Disordered" evidence="1">
    <location>
        <begin position="27"/>
        <end position="63"/>
    </location>
</feature>
<feature type="non-terminal residue" evidence="2">
    <location>
        <position position="63"/>
    </location>
</feature>
<organism evidence="2 3">
    <name type="scientific">Gossypium aridum</name>
    <name type="common">American cotton</name>
    <name type="synonym">Erioxylum aridum</name>
    <dbReference type="NCBI Taxonomy" id="34290"/>
    <lineage>
        <taxon>Eukaryota</taxon>
        <taxon>Viridiplantae</taxon>
        <taxon>Streptophyta</taxon>
        <taxon>Embryophyta</taxon>
        <taxon>Tracheophyta</taxon>
        <taxon>Spermatophyta</taxon>
        <taxon>Magnoliopsida</taxon>
        <taxon>eudicotyledons</taxon>
        <taxon>Gunneridae</taxon>
        <taxon>Pentapetalae</taxon>
        <taxon>rosids</taxon>
        <taxon>malvids</taxon>
        <taxon>Malvales</taxon>
        <taxon>Malvaceae</taxon>
        <taxon>Malvoideae</taxon>
        <taxon>Gossypium</taxon>
    </lineage>
</organism>
<evidence type="ECO:0000313" key="3">
    <source>
        <dbReference type="Proteomes" id="UP000593577"/>
    </source>
</evidence>
<dbReference type="AlphaFoldDB" id="A0A7J8XVW1"/>
<protein>
    <submittedName>
        <fullName evidence="2">Uncharacterized protein</fullName>
    </submittedName>
</protein>
<name>A0A7J8XVW1_GOSAI</name>
<sequence length="63" mass="7388">IVKGDVDPASLVDYVYKRTSKQVSIVKDEENMEEAKKKNTQERGKKKMSDIKRSEYHTSKYYS</sequence>
<proteinExistence type="predicted"/>
<dbReference type="Proteomes" id="UP000593577">
    <property type="component" value="Unassembled WGS sequence"/>
</dbReference>
<comment type="caution">
    <text evidence="2">The sequence shown here is derived from an EMBL/GenBank/DDBJ whole genome shotgun (WGS) entry which is preliminary data.</text>
</comment>
<evidence type="ECO:0000313" key="2">
    <source>
        <dbReference type="EMBL" id="MBA0691471.1"/>
    </source>
</evidence>
<dbReference type="EMBL" id="JABFAA010000009">
    <property type="protein sequence ID" value="MBA0691471.1"/>
    <property type="molecule type" value="Genomic_DNA"/>
</dbReference>